<evidence type="ECO:0000256" key="1">
    <source>
        <dbReference type="SAM" id="SignalP"/>
    </source>
</evidence>
<feature type="signal peptide" evidence="1">
    <location>
        <begin position="1"/>
        <end position="27"/>
    </location>
</feature>
<accession>A0A840IBA2</accession>
<keyword evidence="3" id="KW-1185">Reference proteome</keyword>
<proteinExistence type="predicted"/>
<evidence type="ECO:0008006" key="4">
    <source>
        <dbReference type="Google" id="ProtNLM"/>
    </source>
</evidence>
<feature type="chain" id="PRO_5032282501" description="Protein activator of alkane oxidation PraB" evidence="1">
    <location>
        <begin position="28"/>
        <end position="187"/>
    </location>
</feature>
<reference evidence="2 3" key="1">
    <citation type="submission" date="2020-08" db="EMBL/GenBank/DDBJ databases">
        <title>Genomic Encyclopedia of Archaeal and Bacterial Type Strains, Phase II (KMG-II): from individual species to whole genera.</title>
        <authorList>
            <person name="Goeker M."/>
        </authorList>
    </citation>
    <scope>NUCLEOTIDE SEQUENCE [LARGE SCALE GENOMIC DNA]</scope>
    <source>
        <strain evidence="2 3">DSM 23288</strain>
    </source>
</reference>
<dbReference type="Proteomes" id="UP000585272">
    <property type="component" value="Unassembled WGS sequence"/>
</dbReference>
<evidence type="ECO:0000313" key="3">
    <source>
        <dbReference type="Proteomes" id="UP000585272"/>
    </source>
</evidence>
<protein>
    <recommendedName>
        <fullName evidence="4">Protein activator of alkane oxidation PraB</fullName>
    </recommendedName>
</protein>
<gene>
    <name evidence="2" type="ORF">BDZ31_000793</name>
</gene>
<dbReference type="EMBL" id="JACHNU010000001">
    <property type="protein sequence ID" value="MBB4661220.1"/>
    <property type="molecule type" value="Genomic_DNA"/>
</dbReference>
<dbReference type="AlphaFoldDB" id="A0A840IBA2"/>
<name>A0A840IBA2_9ACTN</name>
<dbReference type="RefSeq" id="WP_183339209.1">
    <property type="nucleotide sequence ID" value="NZ_JACHNU010000001.1"/>
</dbReference>
<organism evidence="2 3">
    <name type="scientific">Conexibacter arvalis</name>
    <dbReference type="NCBI Taxonomy" id="912552"/>
    <lineage>
        <taxon>Bacteria</taxon>
        <taxon>Bacillati</taxon>
        <taxon>Actinomycetota</taxon>
        <taxon>Thermoleophilia</taxon>
        <taxon>Solirubrobacterales</taxon>
        <taxon>Conexibacteraceae</taxon>
        <taxon>Conexibacter</taxon>
    </lineage>
</organism>
<keyword evidence="1" id="KW-0732">Signal</keyword>
<sequence>MKLSRVVALAATLATMLLAAVAGSASASTGISIDTDNLITATSLGLFTTTSPAGTLSCNVILDIRFTRGLVPYSSPLTAIGSVQSGNTANCRLNTTPVTVNLVGLPSWTIGVTDDLLPTILGASFQIVGSACVFTGDVPFDWTRIPTDLVTTLPATFTGNIAACGNATHAGGAGFGLSQSPTITFLP</sequence>
<comment type="caution">
    <text evidence="2">The sequence shown here is derived from an EMBL/GenBank/DDBJ whole genome shotgun (WGS) entry which is preliminary data.</text>
</comment>
<evidence type="ECO:0000313" key="2">
    <source>
        <dbReference type="EMBL" id="MBB4661220.1"/>
    </source>
</evidence>